<keyword evidence="3" id="KW-0031">Aminopeptidase</keyword>
<evidence type="ECO:0000256" key="1">
    <source>
        <dbReference type="SAM" id="MobiDB-lite"/>
    </source>
</evidence>
<evidence type="ECO:0000313" key="4">
    <source>
        <dbReference type="Proteomes" id="UP000735302"/>
    </source>
</evidence>
<keyword evidence="4" id="KW-1185">Reference proteome</keyword>
<evidence type="ECO:0000259" key="2">
    <source>
        <dbReference type="Pfam" id="PF20700"/>
    </source>
</evidence>
<feature type="region of interest" description="Disordered" evidence="1">
    <location>
        <begin position="82"/>
        <end position="122"/>
    </location>
</feature>
<proteinExistence type="predicted"/>
<name>A0AAV3YER6_9GAST</name>
<dbReference type="AlphaFoldDB" id="A0AAV3YER6"/>
<sequence length="122" mass="13936">MEADSAVTIFKRCVDLHKLRYTRYIGDGDTNSFKKVHESKPYEDFPIEKIEAYSSILENLGLSPGIYTGKYVQSKDNLRIKNARRKASEASLEARRAKRKAKKAQDEKDEDGAYAKGDHSYN</sequence>
<dbReference type="InterPro" id="IPR049012">
    <property type="entry name" value="Mutator_transp_dom"/>
</dbReference>
<organism evidence="3 4">
    <name type="scientific">Plakobranchus ocellatus</name>
    <dbReference type="NCBI Taxonomy" id="259542"/>
    <lineage>
        <taxon>Eukaryota</taxon>
        <taxon>Metazoa</taxon>
        <taxon>Spiralia</taxon>
        <taxon>Lophotrochozoa</taxon>
        <taxon>Mollusca</taxon>
        <taxon>Gastropoda</taxon>
        <taxon>Heterobranchia</taxon>
        <taxon>Euthyneura</taxon>
        <taxon>Panpulmonata</taxon>
        <taxon>Sacoglossa</taxon>
        <taxon>Placobranchoidea</taxon>
        <taxon>Plakobranchidae</taxon>
        <taxon>Plakobranchus</taxon>
    </lineage>
</organism>
<dbReference type="EMBL" id="BLXT01001466">
    <property type="protein sequence ID" value="GFN85805.1"/>
    <property type="molecule type" value="Genomic_DNA"/>
</dbReference>
<dbReference type="GO" id="GO:0004177">
    <property type="term" value="F:aminopeptidase activity"/>
    <property type="evidence" value="ECO:0007669"/>
    <property type="project" value="UniProtKB-KW"/>
</dbReference>
<feature type="compositionally biased region" description="Basic and acidic residues" evidence="1">
    <location>
        <begin position="103"/>
        <end position="122"/>
    </location>
</feature>
<feature type="compositionally biased region" description="Basic and acidic residues" evidence="1">
    <location>
        <begin position="86"/>
        <end position="95"/>
    </location>
</feature>
<keyword evidence="3" id="KW-0645">Protease</keyword>
<gene>
    <name evidence="3" type="ORF">PoB_001231100</name>
</gene>
<dbReference type="Pfam" id="PF20700">
    <property type="entry name" value="Mutator"/>
    <property type="match status" value="1"/>
</dbReference>
<feature type="domain" description="Mutator-like transposase" evidence="2">
    <location>
        <begin position="1"/>
        <end position="94"/>
    </location>
</feature>
<protein>
    <submittedName>
        <fullName evidence="3">Aminopeptidase n</fullName>
    </submittedName>
</protein>
<reference evidence="3 4" key="1">
    <citation type="journal article" date="2021" name="Elife">
        <title>Chloroplast acquisition without the gene transfer in kleptoplastic sea slugs, Plakobranchus ocellatus.</title>
        <authorList>
            <person name="Maeda T."/>
            <person name="Takahashi S."/>
            <person name="Yoshida T."/>
            <person name="Shimamura S."/>
            <person name="Takaki Y."/>
            <person name="Nagai Y."/>
            <person name="Toyoda A."/>
            <person name="Suzuki Y."/>
            <person name="Arimoto A."/>
            <person name="Ishii H."/>
            <person name="Satoh N."/>
            <person name="Nishiyama T."/>
            <person name="Hasebe M."/>
            <person name="Maruyama T."/>
            <person name="Minagawa J."/>
            <person name="Obokata J."/>
            <person name="Shigenobu S."/>
        </authorList>
    </citation>
    <scope>NUCLEOTIDE SEQUENCE [LARGE SCALE GENOMIC DNA]</scope>
</reference>
<accession>A0AAV3YER6</accession>
<dbReference type="Proteomes" id="UP000735302">
    <property type="component" value="Unassembled WGS sequence"/>
</dbReference>
<comment type="caution">
    <text evidence="3">The sequence shown here is derived from an EMBL/GenBank/DDBJ whole genome shotgun (WGS) entry which is preliminary data.</text>
</comment>
<keyword evidence="3" id="KW-0378">Hydrolase</keyword>
<evidence type="ECO:0000313" key="3">
    <source>
        <dbReference type="EMBL" id="GFN85805.1"/>
    </source>
</evidence>